<dbReference type="Gene3D" id="1.20.1260.10">
    <property type="match status" value="1"/>
</dbReference>
<dbReference type="CDD" id="cd00657">
    <property type="entry name" value="Ferritin_like"/>
    <property type="match status" value="1"/>
</dbReference>
<protein>
    <submittedName>
        <fullName evidence="1">Ferritin-like domain-containing protein</fullName>
    </submittedName>
</protein>
<gene>
    <name evidence="1" type="ORF">H8718_01490</name>
</gene>
<reference evidence="1" key="1">
    <citation type="submission" date="2020-08" db="EMBL/GenBank/DDBJ databases">
        <title>Genome public.</title>
        <authorList>
            <person name="Liu C."/>
            <person name="Sun Q."/>
        </authorList>
    </citation>
    <scope>NUCLEOTIDE SEQUENCE</scope>
    <source>
        <strain evidence="1">NSJ-12</strain>
    </source>
</reference>
<sequence>MALTQKEESLIKDLQDQEKLCIDKYNYYAEAAKDQELKNLFNRLKTNEQDHFNALSQILNNETSSINYERLNASQYSPQATYDTTCNAADKEHDKFLCTDCIATEKYVSSAYNNDLFQFASTNVREALNHIQTDEQNHAEMIYKYKSTNGMS</sequence>
<proteinExistence type="predicted"/>
<dbReference type="Pfam" id="PF07875">
    <property type="entry name" value="Coat_F"/>
    <property type="match status" value="1"/>
</dbReference>
<keyword evidence="2" id="KW-1185">Reference proteome</keyword>
<dbReference type="EMBL" id="JACRSY010000002">
    <property type="protein sequence ID" value="MBC8578214.1"/>
    <property type="molecule type" value="Genomic_DNA"/>
</dbReference>
<comment type="caution">
    <text evidence="1">The sequence shown here is derived from an EMBL/GenBank/DDBJ whole genome shotgun (WGS) entry which is preliminary data.</text>
</comment>
<organism evidence="1 2">
    <name type="scientific">Zhenhengia yiwuensis</name>
    <dbReference type="NCBI Taxonomy" id="2763666"/>
    <lineage>
        <taxon>Bacteria</taxon>
        <taxon>Bacillati</taxon>
        <taxon>Bacillota</taxon>
        <taxon>Clostridia</taxon>
        <taxon>Lachnospirales</taxon>
        <taxon>Lachnospiraceae</taxon>
        <taxon>Zhenhengia</taxon>
    </lineage>
</organism>
<name>A0A926ICV8_9FIRM</name>
<dbReference type="RefSeq" id="WP_249331267.1">
    <property type="nucleotide sequence ID" value="NZ_JACRSY010000002.1"/>
</dbReference>
<dbReference type="InterPro" id="IPR012851">
    <property type="entry name" value="Spore_coat_CotF-like"/>
</dbReference>
<accession>A0A926ICV8</accession>
<dbReference type="Proteomes" id="UP000655830">
    <property type="component" value="Unassembled WGS sequence"/>
</dbReference>
<dbReference type="SUPFAM" id="SSF47240">
    <property type="entry name" value="Ferritin-like"/>
    <property type="match status" value="1"/>
</dbReference>
<dbReference type="AlphaFoldDB" id="A0A926ICV8"/>
<dbReference type="InterPro" id="IPR012347">
    <property type="entry name" value="Ferritin-like"/>
</dbReference>
<evidence type="ECO:0000313" key="1">
    <source>
        <dbReference type="EMBL" id="MBC8578214.1"/>
    </source>
</evidence>
<evidence type="ECO:0000313" key="2">
    <source>
        <dbReference type="Proteomes" id="UP000655830"/>
    </source>
</evidence>
<dbReference type="InterPro" id="IPR009078">
    <property type="entry name" value="Ferritin-like_SF"/>
</dbReference>